<dbReference type="InterPro" id="IPR013096">
    <property type="entry name" value="Cupin_2"/>
</dbReference>
<protein>
    <submittedName>
        <fullName evidence="2">Cupin domain-containing protein</fullName>
    </submittedName>
</protein>
<organism evidence="2 3">
    <name type="scientific">Novosphingobium aquae</name>
    <dbReference type="NCBI Taxonomy" id="3133435"/>
    <lineage>
        <taxon>Bacteria</taxon>
        <taxon>Pseudomonadati</taxon>
        <taxon>Pseudomonadota</taxon>
        <taxon>Alphaproteobacteria</taxon>
        <taxon>Sphingomonadales</taxon>
        <taxon>Sphingomonadaceae</taxon>
        <taxon>Novosphingobium</taxon>
    </lineage>
</organism>
<accession>A0ABU8SDH3</accession>
<gene>
    <name evidence="2" type="ORF">WG900_19080</name>
</gene>
<dbReference type="RefSeq" id="WP_339969795.1">
    <property type="nucleotide sequence ID" value="NZ_JBBHJY010000012.1"/>
</dbReference>
<dbReference type="Gene3D" id="2.60.120.10">
    <property type="entry name" value="Jelly Rolls"/>
    <property type="match status" value="1"/>
</dbReference>
<dbReference type="CDD" id="cd02231">
    <property type="entry name" value="cupin_BLL6423-like"/>
    <property type="match status" value="1"/>
</dbReference>
<evidence type="ECO:0000313" key="3">
    <source>
        <dbReference type="Proteomes" id="UP001379235"/>
    </source>
</evidence>
<dbReference type="SUPFAM" id="SSF51182">
    <property type="entry name" value="RmlC-like cupins"/>
    <property type="match status" value="1"/>
</dbReference>
<evidence type="ECO:0000259" key="1">
    <source>
        <dbReference type="Pfam" id="PF07883"/>
    </source>
</evidence>
<comment type="caution">
    <text evidence="2">The sequence shown here is derived from an EMBL/GenBank/DDBJ whole genome shotgun (WGS) entry which is preliminary data.</text>
</comment>
<dbReference type="InterPro" id="IPR047142">
    <property type="entry name" value="OryJ/VirC-like"/>
</dbReference>
<keyword evidence="3" id="KW-1185">Reference proteome</keyword>
<sequence length="150" mass="15766">MNQPPVRRVVTGLDGAGRSCAVIDGPVRAFDGGGYAWRTASVPADNSGREDAAPAAFSYDLFHDGGCNFFVIDLAPGERSSTHATDTIDYIVMMAGEVTLELEAGEVRLVAGDLVTDRGVVHAWRNDGPQPARYAVVTVPAHPVGAGRTV</sequence>
<dbReference type="InterPro" id="IPR014710">
    <property type="entry name" value="RmlC-like_jellyroll"/>
</dbReference>
<dbReference type="EMBL" id="JBBHJY010000012">
    <property type="protein sequence ID" value="MEJ6012013.1"/>
    <property type="molecule type" value="Genomic_DNA"/>
</dbReference>
<dbReference type="Proteomes" id="UP001379235">
    <property type="component" value="Unassembled WGS sequence"/>
</dbReference>
<feature type="domain" description="Cupin type-2" evidence="1">
    <location>
        <begin position="71"/>
        <end position="137"/>
    </location>
</feature>
<reference evidence="2 3" key="1">
    <citation type="submission" date="2024-03" db="EMBL/GenBank/DDBJ databases">
        <authorList>
            <person name="Jo J.-H."/>
        </authorList>
    </citation>
    <scope>NUCLEOTIDE SEQUENCE [LARGE SCALE GENOMIC DNA]</scope>
    <source>
        <strain evidence="2 3">AS3R-12</strain>
    </source>
</reference>
<evidence type="ECO:0000313" key="2">
    <source>
        <dbReference type="EMBL" id="MEJ6012013.1"/>
    </source>
</evidence>
<proteinExistence type="predicted"/>
<dbReference type="PANTHER" id="PTHR36156:SF2">
    <property type="entry name" value="CUPIN TYPE-2 DOMAIN-CONTAINING PROTEIN"/>
    <property type="match status" value="1"/>
</dbReference>
<name>A0ABU8SDH3_9SPHN</name>
<dbReference type="PANTHER" id="PTHR36156">
    <property type="entry name" value="SLR2101 PROTEIN"/>
    <property type="match status" value="1"/>
</dbReference>
<dbReference type="InterPro" id="IPR011051">
    <property type="entry name" value="RmlC_Cupin_sf"/>
</dbReference>
<dbReference type="Pfam" id="PF07883">
    <property type="entry name" value="Cupin_2"/>
    <property type="match status" value="1"/>
</dbReference>